<feature type="transmembrane region" description="Helical" evidence="1">
    <location>
        <begin position="81"/>
        <end position="101"/>
    </location>
</feature>
<name>A0A814XFE5_9BILA</name>
<protein>
    <submittedName>
        <fullName evidence="3">Uncharacterized protein</fullName>
    </submittedName>
</protein>
<keyword evidence="4" id="KW-1185">Reference proteome</keyword>
<reference evidence="3" key="1">
    <citation type="submission" date="2021-02" db="EMBL/GenBank/DDBJ databases">
        <authorList>
            <person name="Nowell W R."/>
        </authorList>
    </citation>
    <scope>NUCLEOTIDE SEQUENCE</scope>
</reference>
<dbReference type="OrthoDB" id="10051538at2759"/>
<accession>A0A814XFE5</accession>
<dbReference type="Proteomes" id="UP000663832">
    <property type="component" value="Unassembled WGS sequence"/>
</dbReference>
<proteinExistence type="predicted"/>
<feature type="transmembrane region" description="Helical" evidence="1">
    <location>
        <begin position="47"/>
        <end position="69"/>
    </location>
</feature>
<dbReference type="Proteomes" id="UP000663877">
    <property type="component" value="Unassembled WGS sequence"/>
</dbReference>
<feature type="transmembrane region" description="Helical" evidence="1">
    <location>
        <begin position="219"/>
        <end position="247"/>
    </location>
</feature>
<gene>
    <name evidence="2" type="ORF">BJG266_LOCUS16934</name>
    <name evidence="3" type="ORF">QVE165_LOCUS26611</name>
</gene>
<feature type="transmembrane region" description="Helical" evidence="1">
    <location>
        <begin position="147"/>
        <end position="168"/>
    </location>
</feature>
<dbReference type="EMBL" id="CAJNOI010000080">
    <property type="protein sequence ID" value="CAF1019781.1"/>
    <property type="molecule type" value="Genomic_DNA"/>
</dbReference>
<comment type="caution">
    <text evidence="3">The sequence shown here is derived from an EMBL/GenBank/DDBJ whole genome shotgun (WGS) entry which is preliminary data.</text>
</comment>
<keyword evidence="1" id="KW-0812">Transmembrane</keyword>
<dbReference type="AlphaFoldDB" id="A0A814XFE5"/>
<keyword evidence="1" id="KW-0472">Membrane</keyword>
<sequence>MLTFEQIRTMKKNNSEFAFCILILIHSVYVLSSIFSTAIFCRITNAVLTTLTIVLLSTYISVDFYIRFILFNDKNLHHSTIRLGFVLILLILIVPWTNIIVHEYRMNISIKEEIIYPRSTTFSWFLYLDFLLIISLLILTIRNQSDFSFYQIVFLSVGIPLVSLWLYMGILMANNKIHHWIISISFYILSIIQIIHLIYITSKTILEYKTLSKLNDLTLFSLLIIIFICSGANLLIHLLTVIMSFVLMDNI</sequence>
<evidence type="ECO:0000313" key="3">
    <source>
        <dbReference type="EMBL" id="CAF1215628.1"/>
    </source>
</evidence>
<feature type="transmembrane region" description="Helical" evidence="1">
    <location>
        <begin position="122"/>
        <end position="141"/>
    </location>
</feature>
<evidence type="ECO:0000313" key="4">
    <source>
        <dbReference type="Proteomes" id="UP000663832"/>
    </source>
</evidence>
<evidence type="ECO:0000313" key="2">
    <source>
        <dbReference type="EMBL" id="CAF1019781.1"/>
    </source>
</evidence>
<keyword evidence="1" id="KW-1133">Transmembrane helix</keyword>
<evidence type="ECO:0000256" key="1">
    <source>
        <dbReference type="SAM" id="Phobius"/>
    </source>
</evidence>
<feature type="transmembrane region" description="Helical" evidence="1">
    <location>
        <begin position="16"/>
        <end position="40"/>
    </location>
</feature>
<dbReference type="EMBL" id="CAJNOM010000198">
    <property type="protein sequence ID" value="CAF1215628.1"/>
    <property type="molecule type" value="Genomic_DNA"/>
</dbReference>
<organism evidence="3 4">
    <name type="scientific">Adineta steineri</name>
    <dbReference type="NCBI Taxonomy" id="433720"/>
    <lineage>
        <taxon>Eukaryota</taxon>
        <taxon>Metazoa</taxon>
        <taxon>Spiralia</taxon>
        <taxon>Gnathifera</taxon>
        <taxon>Rotifera</taxon>
        <taxon>Eurotatoria</taxon>
        <taxon>Bdelloidea</taxon>
        <taxon>Adinetida</taxon>
        <taxon>Adinetidae</taxon>
        <taxon>Adineta</taxon>
    </lineage>
</organism>
<feature type="transmembrane region" description="Helical" evidence="1">
    <location>
        <begin position="180"/>
        <end position="199"/>
    </location>
</feature>